<dbReference type="EMBL" id="DS566035">
    <property type="status" value="NOT_ANNOTATED_CDS"/>
    <property type="molecule type" value="Genomic_DNA"/>
</dbReference>
<organism evidence="12 13">
    <name type="scientific">Phytophthora ramorum</name>
    <name type="common">Sudden oak death agent</name>
    <dbReference type="NCBI Taxonomy" id="164328"/>
    <lineage>
        <taxon>Eukaryota</taxon>
        <taxon>Sar</taxon>
        <taxon>Stramenopiles</taxon>
        <taxon>Oomycota</taxon>
        <taxon>Peronosporomycetes</taxon>
        <taxon>Peronosporales</taxon>
        <taxon>Peronosporaceae</taxon>
        <taxon>Phytophthora</taxon>
    </lineage>
</organism>
<dbReference type="InterPro" id="IPR043504">
    <property type="entry name" value="Peptidase_S1_PA_chymotrypsin"/>
</dbReference>
<dbReference type="SMART" id="SM00020">
    <property type="entry name" value="Tryp_SPc"/>
    <property type="match status" value="1"/>
</dbReference>
<comment type="subcellular location">
    <subcellularLocation>
        <location evidence="1">Secreted</location>
    </subcellularLocation>
</comment>
<dbReference type="InterPro" id="IPR033116">
    <property type="entry name" value="TRYPSIN_SER"/>
</dbReference>
<feature type="compositionally biased region" description="Low complexity" evidence="9">
    <location>
        <begin position="379"/>
        <end position="412"/>
    </location>
</feature>
<keyword evidence="5" id="KW-0843">Virulence</keyword>
<dbReference type="FunFam" id="2.40.10.10:FF:000002">
    <property type="entry name" value="Transmembrane protease serine"/>
    <property type="match status" value="1"/>
</dbReference>
<reference evidence="12" key="2">
    <citation type="submission" date="2015-06" db="UniProtKB">
        <authorList>
            <consortium name="EnsemblProtists"/>
        </authorList>
    </citation>
    <scope>IDENTIFICATION</scope>
    <source>
        <strain evidence="12">Pr102</strain>
    </source>
</reference>
<evidence type="ECO:0000259" key="11">
    <source>
        <dbReference type="PROSITE" id="PS50240"/>
    </source>
</evidence>
<dbReference type="PRINTS" id="PR00722">
    <property type="entry name" value="CHYMOTRYPSIN"/>
</dbReference>
<dbReference type="VEuPathDB" id="FungiDB:KRP22_7603"/>
<feature type="signal peptide" evidence="10">
    <location>
        <begin position="1"/>
        <end position="22"/>
    </location>
</feature>
<dbReference type="STRING" id="164328.H3GQX5"/>
<dbReference type="InterPro" id="IPR001254">
    <property type="entry name" value="Trypsin_dom"/>
</dbReference>
<dbReference type="Pfam" id="PF00089">
    <property type="entry name" value="Trypsin"/>
    <property type="match status" value="1"/>
</dbReference>
<feature type="compositionally biased region" description="Low complexity" evidence="9">
    <location>
        <begin position="424"/>
        <end position="434"/>
    </location>
</feature>
<dbReference type="InterPro" id="IPR018114">
    <property type="entry name" value="TRYPSIN_HIS"/>
</dbReference>
<evidence type="ECO:0000256" key="2">
    <source>
        <dbReference type="ARBA" id="ARBA00007664"/>
    </source>
</evidence>
<evidence type="ECO:0000256" key="10">
    <source>
        <dbReference type="SAM" id="SignalP"/>
    </source>
</evidence>
<feature type="compositionally biased region" description="Polar residues" evidence="9">
    <location>
        <begin position="477"/>
        <end position="492"/>
    </location>
</feature>
<keyword evidence="8" id="KW-0720">Serine protease</keyword>
<dbReference type="PROSITE" id="PS00135">
    <property type="entry name" value="TRYPSIN_SER"/>
    <property type="match status" value="1"/>
</dbReference>
<comment type="similarity">
    <text evidence="2">Belongs to the peptidase S1 family.</text>
</comment>
<keyword evidence="6" id="KW-1015">Disulfide bond</keyword>
<evidence type="ECO:0000256" key="3">
    <source>
        <dbReference type="ARBA" id="ARBA00022525"/>
    </source>
</evidence>
<evidence type="ECO:0000313" key="13">
    <source>
        <dbReference type="Proteomes" id="UP000005238"/>
    </source>
</evidence>
<dbReference type="GO" id="GO:0005615">
    <property type="term" value="C:extracellular space"/>
    <property type="evidence" value="ECO:0000318"/>
    <property type="project" value="GO_Central"/>
</dbReference>
<keyword evidence="8" id="KW-0645">Protease</keyword>
<dbReference type="InterPro" id="IPR001314">
    <property type="entry name" value="Peptidase_S1A"/>
</dbReference>
<keyword evidence="8" id="KW-0378">Hydrolase</keyword>
<dbReference type="PROSITE" id="PS00134">
    <property type="entry name" value="TRYPSIN_HIS"/>
    <property type="match status" value="1"/>
</dbReference>
<name>H3GQX5_PHYRM</name>
<feature type="region of interest" description="Disordered" evidence="9">
    <location>
        <begin position="353"/>
        <end position="492"/>
    </location>
</feature>
<protein>
    <recommendedName>
        <fullName evidence="11">Peptidase S1 domain-containing protein</fullName>
    </recommendedName>
</protein>
<reference evidence="13" key="1">
    <citation type="journal article" date="2006" name="Science">
        <title>Phytophthora genome sequences uncover evolutionary origins and mechanisms of pathogenesis.</title>
        <authorList>
            <person name="Tyler B.M."/>
            <person name="Tripathy S."/>
            <person name="Zhang X."/>
            <person name="Dehal P."/>
            <person name="Jiang R.H."/>
            <person name="Aerts A."/>
            <person name="Arredondo F.D."/>
            <person name="Baxter L."/>
            <person name="Bensasson D."/>
            <person name="Beynon J.L."/>
            <person name="Chapman J."/>
            <person name="Damasceno C.M."/>
            <person name="Dorrance A.E."/>
            <person name="Dou D."/>
            <person name="Dickerman A.W."/>
            <person name="Dubchak I.L."/>
            <person name="Garbelotto M."/>
            <person name="Gijzen M."/>
            <person name="Gordon S.G."/>
            <person name="Govers F."/>
            <person name="Grunwald N.J."/>
            <person name="Huang W."/>
            <person name="Ivors K.L."/>
            <person name="Jones R.W."/>
            <person name="Kamoun S."/>
            <person name="Krampis K."/>
            <person name="Lamour K.H."/>
            <person name="Lee M.K."/>
            <person name="McDonald W.H."/>
            <person name="Medina M."/>
            <person name="Meijer H.J."/>
            <person name="Nordberg E.K."/>
            <person name="Maclean D.J."/>
            <person name="Ospina-Giraldo M.D."/>
            <person name="Morris P.F."/>
            <person name="Phuntumart V."/>
            <person name="Putnam N.H."/>
            <person name="Rash S."/>
            <person name="Rose J.K."/>
            <person name="Sakihama Y."/>
            <person name="Salamov A.A."/>
            <person name="Savidor A."/>
            <person name="Scheuring C.F."/>
            <person name="Smith B.M."/>
            <person name="Sobral B.W."/>
            <person name="Terry A."/>
            <person name="Torto-Alalibo T.A."/>
            <person name="Win J."/>
            <person name="Xu Z."/>
            <person name="Zhang H."/>
            <person name="Grigoriev I.V."/>
            <person name="Rokhsar D.S."/>
            <person name="Boore J.L."/>
        </authorList>
    </citation>
    <scope>NUCLEOTIDE SEQUENCE [LARGE SCALE GENOMIC DNA]</scope>
    <source>
        <strain evidence="13">Pr102</strain>
    </source>
</reference>
<feature type="chain" id="PRO_5003586745" description="Peptidase S1 domain-containing protein" evidence="10">
    <location>
        <begin position="23"/>
        <end position="824"/>
    </location>
</feature>
<dbReference type="VEuPathDB" id="FungiDB:KRP23_9665"/>
<keyword evidence="4 10" id="KW-0732">Signal</keyword>
<keyword evidence="3" id="KW-0964">Secreted</keyword>
<evidence type="ECO:0000256" key="5">
    <source>
        <dbReference type="ARBA" id="ARBA00023026"/>
    </source>
</evidence>
<dbReference type="GO" id="GO:0006508">
    <property type="term" value="P:proteolysis"/>
    <property type="evidence" value="ECO:0007669"/>
    <property type="project" value="UniProtKB-KW"/>
</dbReference>
<evidence type="ECO:0000256" key="1">
    <source>
        <dbReference type="ARBA" id="ARBA00004613"/>
    </source>
</evidence>
<dbReference type="AlphaFoldDB" id="H3GQX5"/>
<dbReference type="GO" id="GO:0004252">
    <property type="term" value="F:serine-type endopeptidase activity"/>
    <property type="evidence" value="ECO:0007669"/>
    <property type="project" value="InterPro"/>
</dbReference>
<dbReference type="InterPro" id="IPR050430">
    <property type="entry name" value="Peptidase_S1"/>
</dbReference>
<evidence type="ECO:0000256" key="7">
    <source>
        <dbReference type="ARBA" id="ARBA00023180"/>
    </source>
</evidence>
<evidence type="ECO:0000256" key="8">
    <source>
        <dbReference type="RuleBase" id="RU363034"/>
    </source>
</evidence>
<feature type="compositionally biased region" description="Low complexity" evidence="9">
    <location>
        <begin position="362"/>
        <end position="371"/>
    </location>
</feature>
<dbReference type="EnsemblProtists" id="Phyra79232">
    <property type="protein sequence ID" value="Phyra79232"/>
    <property type="gene ID" value="Phyra79232"/>
</dbReference>
<feature type="compositionally biased region" description="Low complexity" evidence="9">
    <location>
        <begin position="284"/>
        <end position="302"/>
    </location>
</feature>
<dbReference type="HOGENOM" id="CLU_007553_0_0_1"/>
<feature type="compositionally biased region" description="Low complexity" evidence="9">
    <location>
        <begin position="441"/>
        <end position="470"/>
    </location>
</feature>
<feature type="region of interest" description="Disordered" evidence="9">
    <location>
        <begin position="282"/>
        <end position="328"/>
    </location>
</feature>
<dbReference type="VEuPathDB" id="FungiDB:KRP23_14827"/>
<feature type="domain" description="Peptidase S1" evidence="11">
    <location>
        <begin position="47"/>
        <end position="273"/>
    </location>
</feature>
<evidence type="ECO:0000256" key="9">
    <source>
        <dbReference type="SAM" id="MobiDB-lite"/>
    </source>
</evidence>
<dbReference type="InParanoid" id="H3GQX5"/>
<evidence type="ECO:0000313" key="12">
    <source>
        <dbReference type="EnsemblProtists" id="Phyra79232"/>
    </source>
</evidence>
<dbReference type="GO" id="GO:0045087">
    <property type="term" value="P:innate immune response"/>
    <property type="evidence" value="ECO:0000318"/>
    <property type="project" value="GO_Central"/>
</dbReference>
<keyword evidence="7" id="KW-0325">Glycoprotein</keyword>
<dbReference type="PANTHER" id="PTHR24276">
    <property type="entry name" value="POLYSERASE-RELATED"/>
    <property type="match status" value="1"/>
</dbReference>
<sequence>MKIVQVGAFAATLTTLSTLTHGYSFSDAMNDQKEESTDLTTNEESRIYGGTEANIDKYPFLASLRDPFFDETFCAGALIAPQYILTAGHCIKTDEMDIVATFGTNDSTGSGSGDAKQFPVIQGFRHPMYKKKEHLYDVGLLKLKTPVKRKTAKLCAVDGSDNEVGTMATVLGWGKTEDSSGAASPILEQLTIPVISNAQCGKFEKYVGRVTEGMLCAGTGNGKDTCNGDSGGPLLVDDDILIGCVSWGSKCGEQAGIYTRLTYVMDYIEDILGGGDGSKFNVTSSSDSSMEDVSSSDGSNSDATMNPVKATKAPKEEGPSESASGSSSIVDLFDGLSSSSLDAMLEWLFNSASGSAEEETKAPTTKTTKTTKASKKTSSESTTGSSSEALLGSSFESSLGSQSESASDSSEAPATKVTKATKGSTQTTEFASSSSEEESTKSPVATTSKVTKATKSTKTVEDSASASSESDLVHQSDVVQQESQTMGQAGSVQQKSALRDVLSLRRPNVTATELEEVLRTFCALFPLELQVPDAQLISGVVGVDVKERKVFDVVHALLQDQTEQSRLSNARDMTELLLTSFRRIIRWRELYKLCAKCSLKPFLTCLYRPSPNLVLSVLETLELILSPCPGFESGDKAAERSEAANRRNFGDAGGFEVLRSLLVQYGAAVVKEEQKRSAAAVLEGVLQIFHLTLVTRRTTTDMMTVSQAVDALMNARVSLLDLCHCRDSEHEVAQLAIGLVKELFCIVDLNQVHELQESAREYGALLYALEPAVQQDTHLKTIENGTKVEESRESAIEMREMCADLVEVFCAGNTRSKKAIEDSR</sequence>
<dbReference type="eggNOG" id="KOG3627">
    <property type="taxonomic scope" value="Eukaryota"/>
</dbReference>
<keyword evidence="13" id="KW-1185">Reference proteome</keyword>
<accession>H3GQX5</accession>
<proteinExistence type="inferred from homology"/>
<dbReference type="InterPro" id="IPR009003">
    <property type="entry name" value="Peptidase_S1_PA"/>
</dbReference>
<evidence type="ECO:0000256" key="4">
    <source>
        <dbReference type="ARBA" id="ARBA00022729"/>
    </source>
</evidence>
<dbReference type="VEuPathDB" id="FungiDB:KRP22_7604"/>
<dbReference type="PROSITE" id="PS50240">
    <property type="entry name" value="TRYPSIN_DOM"/>
    <property type="match status" value="1"/>
</dbReference>
<dbReference type="SUPFAM" id="SSF50494">
    <property type="entry name" value="Trypsin-like serine proteases"/>
    <property type="match status" value="1"/>
</dbReference>
<dbReference type="CDD" id="cd00190">
    <property type="entry name" value="Tryp_SPc"/>
    <property type="match status" value="1"/>
</dbReference>
<evidence type="ECO:0000256" key="6">
    <source>
        <dbReference type="ARBA" id="ARBA00023157"/>
    </source>
</evidence>
<dbReference type="Proteomes" id="UP000005238">
    <property type="component" value="Unassembled WGS sequence"/>
</dbReference>
<dbReference type="Gene3D" id="2.40.10.10">
    <property type="entry name" value="Trypsin-like serine proteases"/>
    <property type="match status" value="1"/>
</dbReference>
<dbReference type="PANTHER" id="PTHR24276:SF98">
    <property type="entry name" value="FI18310P1-RELATED"/>
    <property type="match status" value="1"/>
</dbReference>